<keyword evidence="2" id="KW-1185">Reference proteome</keyword>
<reference evidence="1" key="1">
    <citation type="submission" date="2021-01" db="EMBL/GenBank/DDBJ databases">
        <title>Modified the classification status of verrucomicrobia.</title>
        <authorList>
            <person name="Feng X."/>
        </authorList>
    </citation>
    <scope>NUCLEOTIDE SEQUENCE</scope>
    <source>
        <strain evidence="1">KCTC 22041</strain>
    </source>
</reference>
<accession>A0A934SAS5</accession>
<name>A0A934SAS5_9BACT</name>
<comment type="caution">
    <text evidence="1">The sequence shown here is derived from an EMBL/GenBank/DDBJ whole genome shotgun (WGS) entry which is preliminary data.</text>
</comment>
<dbReference type="EMBL" id="JAENIJ010000050">
    <property type="protein sequence ID" value="MBK1884444.1"/>
    <property type="molecule type" value="Genomic_DNA"/>
</dbReference>
<gene>
    <name evidence="1" type="ORF">JIN85_18655</name>
</gene>
<proteinExistence type="predicted"/>
<evidence type="ECO:0000313" key="2">
    <source>
        <dbReference type="Proteomes" id="UP000603141"/>
    </source>
</evidence>
<organism evidence="1 2">
    <name type="scientific">Luteolibacter pohnpeiensis</name>
    <dbReference type="NCBI Taxonomy" id="454153"/>
    <lineage>
        <taxon>Bacteria</taxon>
        <taxon>Pseudomonadati</taxon>
        <taxon>Verrucomicrobiota</taxon>
        <taxon>Verrucomicrobiia</taxon>
        <taxon>Verrucomicrobiales</taxon>
        <taxon>Verrucomicrobiaceae</taxon>
        <taxon>Luteolibacter</taxon>
    </lineage>
</organism>
<evidence type="ECO:0000313" key="1">
    <source>
        <dbReference type="EMBL" id="MBK1884444.1"/>
    </source>
</evidence>
<protein>
    <submittedName>
        <fullName evidence="1">Uncharacterized protein</fullName>
    </submittedName>
</protein>
<dbReference type="Proteomes" id="UP000603141">
    <property type="component" value="Unassembled WGS sequence"/>
</dbReference>
<dbReference type="AlphaFoldDB" id="A0A934SAS5"/>
<sequence>MIENPHFDRRLSMWPFRKKQVLPPPEDFISGDDRAVYSTTFDQWEFEIEGIEFTLAGREFDRRTFGWAREAITMIKRLEAEIDRHVLEELDGWPCDIATRHLLSVSMDDYTSEGHLDLAYVGDDSWGDFGVNVIVADGKVIESYGGD</sequence>